<keyword evidence="5 8" id="KW-0547">Nucleotide-binding</keyword>
<keyword evidence="7 8" id="KW-0067">ATP-binding</keyword>
<dbReference type="InterPro" id="IPR002478">
    <property type="entry name" value="PUA"/>
</dbReference>
<keyword evidence="3 8" id="KW-0641">Proline biosynthesis</keyword>
<dbReference type="InterPro" id="IPR019797">
    <property type="entry name" value="Glutamate_5-kinase_CS"/>
</dbReference>
<dbReference type="HAMAP" id="MF_00456">
    <property type="entry name" value="ProB"/>
    <property type="match status" value="1"/>
</dbReference>
<keyword evidence="2 8" id="KW-0028">Amino-acid biosynthesis</keyword>
<dbReference type="Proteomes" id="UP000295707">
    <property type="component" value="Unassembled WGS sequence"/>
</dbReference>
<comment type="function">
    <text evidence="8">Catalyzes the transfer of a phosphate group to glutamate to form L-glutamate 5-phosphate.</text>
</comment>
<dbReference type="InterPro" id="IPR036393">
    <property type="entry name" value="AceGlu_kinase-like_sf"/>
</dbReference>
<organism evidence="10 11">
    <name type="scientific">Thiogranum longum</name>
    <dbReference type="NCBI Taxonomy" id="1537524"/>
    <lineage>
        <taxon>Bacteria</taxon>
        <taxon>Pseudomonadati</taxon>
        <taxon>Pseudomonadota</taxon>
        <taxon>Gammaproteobacteria</taxon>
        <taxon>Chromatiales</taxon>
        <taxon>Ectothiorhodospiraceae</taxon>
        <taxon>Thiogranum</taxon>
    </lineage>
</organism>
<keyword evidence="1 8" id="KW-0963">Cytoplasm</keyword>
<dbReference type="Gene3D" id="3.40.1160.10">
    <property type="entry name" value="Acetylglutamate kinase-like"/>
    <property type="match status" value="1"/>
</dbReference>
<dbReference type="Gene3D" id="2.30.130.10">
    <property type="entry name" value="PUA domain"/>
    <property type="match status" value="1"/>
</dbReference>
<dbReference type="SUPFAM" id="SSF53633">
    <property type="entry name" value="Carbamate kinase-like"/>
    <property type="match status" value="1"/>
</dbReference>
<dbReference type="Pfam" id="PF00696">
    <property type="entry name" value="AA_kinase"/>
    <property type="match status" value="1"/>
</dbReference>
<feature type="binding site" evidence="8">
    <location>
        <position position="147"/>
    </location>
    <ligand>
        <name>substrate</name>
    </ligand>
</feature>
<comment type="catalytic activity">
    <reaction evidence="8">
        <text>L-glutamate + ATP = L-glutamyl 5-phosphate + ADP</text>
        <dbReference type="Rhea" id="RHEA:14877"/>
        <dbReference type="ChEBI" id="CHEBI:29985"/>
        <dbReference type="ChEBI" id="CHEBI:30616"/>
        <dbReference type="ChEBI" id="CHEBI:58274"/>
        <dbReference type="ChEBI" id="CHEBI:456216"/>
        <dbReference type="EC" id="2.7.2.11"/>
    </reaction>
</comment>
<dbReference type="NCBIfam" id="TIGR01027">
    <property type="entry name" value="proB"/>
    <property type="match status" value="1"/>
</dbReference>
<dbReference type="GO" id="GO:0003723">
    <property type="term" value="F:RNA binding"/>
    <property type="evidence" value="ECO:0007669"/>
    <property type="project" value="InterPro"/>
</dbReference>
<evidence type="ECO:0000256" key="3">
    <source>
        <dbReference type="ARBA" id="ARBA00022650"/>
    </source>
</evidence>
<dbReference type="PROSITE" id="PS50890">
    <property type="entry name" value="PUA"/>
    <property type="match status" value="1"/>
</dbReference>
<evidence type="ECO:0000313" key="11">
    <source>
        <dbReference type="Proteomes" id="UP000295707"/>
    </source>
</evidence>
<dbReference type="EC" id="2.7.2.11" evidence="8"/>
<dbReference type="InterPro" id="IPR036974">
    <property type="entry name" value="PUA_sf"/>
</dbReference>
<accession>A0A4R1HB25</accession>
<dbReference type="PRINTS" id="PR00474">
    <property type="entry name" value="GLU5KINASE"/>
</dbReference>
<feature type="domain" description="PUA" evidence="9">
    <location>
        <begin position="288"/>
        <end position="371"/>
    </location>
</feature>
<dbReference type="CDD" id="cd04242">
    <property type="entry name" value="AAK_G5K_ProB"/>
    <property type="match status" value="1"/>
</dbReference>
<dbReference type="GO" id="GO:0005829">
    <property type="term" value="C:cytosol"/>
    <property type="evidence" value="ECO:0007669"/>
    <property type="project" value="TreeGrafter"/>
</dbReference>
<evidence type="ECO:0000256" key="2">
    <source>
        <dbReference type="ARBA" id="ARBA00022605"/>
    </source>
</evidence>
<dbReference type="InterPro" id="IPR001057">
    <property type="entry name" value="Glu/AcGlu_kinase"/>
</dbReference>
<dbReference type="FunFam" id="3.40.1160.10:FF:000018">
    <property type="entry name" value="Glutamate 5-kinase"/>
    <property type="match status" value="1"/>
</dbReference>
<name>A0A4R1HB25_9GAMM</name>
<keyword evidence="6 8" id="KW-0418">Kinase</keyword>
<evidence type="ECO:0000313" key="10">
    <source>
        <dbReference type="EMBL" id="TCK19157.1"/>
    </source>
</evidence>
<feature type="binding site" evidence="8">
    <location>
        <begin position="222"/>
        <end position="228"/>
    </location>
    <ligand>
        <name>ATP</name>
        <dbReference type="ChEBI" id="CHEBI:30616"/>
    </ligand>
</feature>
<dbReference type="PIRSF" id="PIRSF000729">
    <property type="entry name" value="GK"/>
    <property type="match status" value="1"/>
</dbReference>
<dbReference type="FunFam" id="2.30.130.10:FF:000007">
    <property type="entry name" value="Glutamate 5-kinase"/>
    <property type="match status" value="1"/>
</dbReference>
<feature type="binding site" evidence="8">
    <location>
        <position position="60"/>
    </location>
    <ligand>
        <name>substrate</name>
    </ligand>
</feature>
<evidence type="ECO:0000256" key="6">
    <source>
        <dbReference type="ARBA" id="ARBA00022777"/>
    </source>
</evidence>
<feature type="binding site" evidence="8">
    <location>
        <begin position="179"/>
        <end position="180"/>
    </location>
    <ligand>
        <name>ATP</name>
        <dbReference type="ChEBI" id="CHEBI:30616"/>
    </ligand>
</feature>
<proteinExistence type="inferred from homology"/>
<feature type="binding site" evidence="8">
    <location>
        <position position="20"/>
    </location>
    <ligand>
        <name>ATP</name>
        <dbReference type="ChEBI" id="CHEBI:30616"/>
    </ligand>
</feature>
<comment type="subcellular location">
    <subcellularLocation>
        <location evidence="8">Cytoplasm</location>
    </subcellularLocation>
</comment>
<comment type="similarity">
    <text evidence="8">Belongs to the glutamate 5-kinase family.</text>
</comment>
<dbReference type="PANTHER" id="PTHR43654">
    <property type="entry name" value="GLUTAMATE 5-KINASE"/>
    <property type="match status" value="1"/>
</dbReference>
<comment type="pathway">
    <text evidence="8">Amino-acid biosynthesis; L-proline biosynthesis; L-glutamate 5-semialdehyde from L-glutamate: step 1/2.</text>
</comment>
<protein>
    <recommendedName>
        <fullName evidence="8">Glutamate 5-kinase</fullName>
        <ecNumber evidence="8">2.7.2.11</ecNumber>
    </recommendedName>
    <alternativeName>
        <fullName evidence="8">Gamma-glutamyl kinase</fullName>
        <shortName evidence="8">GK</shortName>
    </alternativeName>
</protein>
<dbReference type="InterPro" id="IPR015947">
    <property type="entry name" value="PUA-like_sf"/>
</dbReference>
<evidence type="ECO:0000256" key="1">
    <source>
        <dbReference type="ARBA" id="ARBA00022490"/>
    </source>
</evidence>
<comment type="caution">
    <text evidence="10">The sequence shown here is derived from an EMBL/GenBank/DDBJ whole genome shotgun (WGS) entry which is preliminary data.</text>
</comment>
<dbReference type="PANTHER" id="PTHR43654:SF1">
    <property type="entry name" value="ISOPENTENYL PHOSPHATE KINASE"/>
    <property type="match status" value="1"/>
</dbReference>
<dbReference type="SMART" id="SM00359">
    <property type="entry name" value="PUA"/>
    <property type="match status" value="1"/>
</dbReference>
<evidence type="ECO:0000256" key="8">
    <source>
        <dbReference type="HAMAP-Rule" id="MF_00456"/>
    </source>
</evidence>
<dbReference type="GO" id="GO:0055129">
    <property type="term" value="P:L-proline biosynthetic process"/>
    <property type="evidence" value="ECO:0007669"/>
    <property type="project" value="UniProtKB-UniRule"/>
</dbReference>
<dbReference type="InterPro" id="IPR001048">
    <property type="entry name" value="Asp/Glu/Uridylate_kinase"/>
</dbReference>
<dbReference type="Pfam" id="PF01472">
    <property type="entry name" value="PUA"/>
    <property type="match status" value="1"/>
</dbReference>
<sequence>MSDSRRQAIGKADHRRWVVKIGSALLTNNGAGLDRDAIAGWVDQMNVLREQGCELVLVSSGAVAEGMNRLGWTQRPHQLVAQQAAAAVGQMGLVQAWESHFQTHGLHTAQVLLTHDDLVNRTRYLNARSTLRKLLELGVVPVVNENDTVAFDELRFGDNDTLAALVANLVEADLLVILTDKAGVYDSDPGQNPGAALISEAEAGNTALRAAAGSTSSSGLGSGGMATKVAAAELAARSGAATWIASGREERVLERMASGDGLGTLVLPASGRLASRKQWLAGQLQSKGSLTLDAGAARVLRESGSSLLAVGVSAVEGSFRRGELVSCVDSQGRPVARGLVNYTSDEARRIMGRTTEQIEQLLGYVDEPELIHRDNLVLL</sequence>
<dbReference type="UniPathway" id="UPA00098">
    <property type="reaction ID" value="UER00359"/>
</dbReference>
<evidence type="ECO:0000259" key="9">
    <source>
        <dbReference type="SMART" id="SM00359"/>
    </source>
</evidence>
<evidence type="ECO:0000256" key="5">
    <source>
        <dbReference type="ARBA" id="ARBA00022741"/>
    </source>
</evidence>
<dbReference type="InterPro" id="IPR011529">
    <property type="entry name" value="Glu_5kinase"/>
</dbReference>
<feature type="binding site" evidence="8">
    <location>
        <position position="159"/>
    </location>
    <ligand>
        <name>substrate</name>
    </ligand>
</feature>
<keyword evidence="11" id="KW-1185">Reference proteome</keyword>
<evidence type="ECO:0000256" key="4">
    <source>
        <dbReference type="ARBA" id="ARBA00022679"/>
    </source>
</evidence>
<keyword evidence="4 8" id="KW-0808">Transferase</keyword>
<dbReference type="SUPFAM" id="SSF88697">
    <property type="entry name" value="PUA domain-like"/>
    <property type="match status" value="1"/>
</dbReference>
<reference evidence="10 11" key="1">
    <citation type="submission" date="2019-03" db="EMBL/GenBank/DDBJ databases">
        <title>Genomic Encyclopedia of Type Strains, Phase IV (KMG-IV): sequencing the most valuable type-strain genomes for metagenomic binning, comparative biology and taxonomic classification.</title>
        <authorList>
            <person name="Goeker M."/>
        </authorList>
    </citation>
    <scope>NUCLEOTIDE SEQUENCE [LARGE SCALE GENOMIC DNA]</scope>
    <source>
        <strain evidence="10 11">DSM 19610</strain>
    </source>
</reference>
<dbReference type="InterPro" id="IPR005715">
    <property type="entry name" value="Glu_5kinase/COase_Synthase"/>
</dbReference>
<dbReference type="RefSeq" id="WP_132973571.1">
    <property type="nucleotide sequence ID" value="NZ_SMFX01000001.1"/>
</dbReference>
<evidence type="ECO:0000256" key="7">
    <source>
        <dbReference type="ARBA" id="ARBA00022840"/>
    </source>
</evidence>
<dbReference type="PROSITE" id="PS00902">
    <property type="entry name" value="GLUTAMATE_5_KINASE"/>
    <property type="match status" value="1"/>
</dbReference>
<dbReference type="AlphaFoldDB" id="A0A4R1HB25"/>
<dbReference type="GO" id="GO:0005524">
    <property type="term" value="F:ATP binding"/>
    <property type="evidence" value="ECO:0007669"/>
    <property type="project" value="UniProtKB-KW"/>
</dbReference>
<gene>
    <name evidence="8" type="primary">proB</name>
    <name evidence="10" type="ORF">DFR30_2453</name>
</gene>
<dbReference type="InterPro" id="IPR041739">
    <property type="entry name" value="G5K_ProB"/>
</dbReference>
<dbReference type="CDD" id="cd21157">
    <property type="entry name" value="PUA_G5K"/>
    <property type="match status" value="1"/>
</dbReference>
<dbReference type="GO" id="GO:0004349">
    <property type="term" value="F:glutamate 5-kinase activity"/>
    <property type="evidence" value="ECO:0007669"/>
    <property type="project" value="UniProtKB-UniRule"/>
</dbReference>
<dbReference type="OrthoDB" id="9804434at2"/>
<dbReference type="EMBL" id="SMFX01000001">
    <property type="protein sequence ID" value="TCK19157.1"/>
    <property type="molecule type" value="Genomic_DNA"/>
</dbReference>